<dbReference type="AlphaFoldDB" id="G2YQE6"/>
<sequence>MLGVINCICKQFHDSTETETDTQDIEYFSRNRNSPTRNLEELQRINIRKKWIQSQVCQIYKMSMRFGSAIALASSCAVENPFCGASQPCSC</sequence>
<dbReference type="Proteomes" id="UP000008177">
    <property type="component" value="Unplaced contigs"/>
</dbReference>
<name>G2YQE6_BOTF4</name>
<reference evidence="2" key="1">
    <citation type="journal article" date="2011" name="PLoS Genet.">
        <title>Genomic analysis of the necrotrophic fungal pathogens Sclerotinia sclerotiorum and Botrytis cinerea.</title>
        <authorList>
            <person name="Amselem J."/>
            <person name="Cuomo C.A."/>
            <person name="van Kan J.A."/>
            <person name="Viaud M."/>
            <person name="Benito E.P."/>
            <person name="Couloux A."/>
            <person name="Coutinho P.M."/>
            <person name="de Vries R.P."/>
            <person name="Dyer P.S."/>
            <person name="Fillinger S."/>
            <person name="Fournier E."/>
            <person name="Gout L."/>
            <person name="Hahn M."/>
            <person name="Kohn L."/>
            <person name="Lapalu N."/>
            <person name="Plummer K.M."/>
            <person name="Pradier J.M."/>
            <person name="Quevillon E."/>
            <person name="Sharon A."/>
            <person name="Simon A."/>
            <person name="ten Have A."/>
            <person name="Tudzynski B."/>
            <person name="Tudzynski P."/>
            <person name="Wincker P."/>
            <person name="Andrew M."/>
            <person name="Anthouard V."/>
            <person name="Beever R.E."/>
            <person name="Beffa R."/>
            <person name="Benoit I."/>
            <person name="Bouzid O."/>
            <person name="Brault B."/>
            <person name="Chen Z."/>
            <person name="Choquer M."/>
            <person name="Collemare J."/>
            <person name="Cotton P."/>
            <person name="Danchin E.G."/>
            <person name="Da Silva C."/>
            <person name="Gautier A."/>
            <person name="Giraud C."/>
            <person name="Giraud T."/>
            <person name="Gonzalez C."/>
            <person name="Grossetete S."/>
            <person name="Guldener U."/>
            <person name="Henrissat B."/>
            <person name="Howlett B.J."/>
            <person name="Kodira C."/>
            <person name="Kretschmer M."/>
            <person name="Lappartient A."/>
            <person name="Leroch M."/>
            <person name="Levis C."/>
            <person name="Mauceli E."/>
            <person name="Neuveglise C."/>
            <person name="Oeser B."/>
            <person name="Pearson M."/>
            <person name="Poulain J."/>
            <person name="Poussereau N."/>
            <person name="Quesneville H."/>
            <person name="Rascle C."/>
            <person name="Schumacher J."/>
            <person name="Segurens B."/>
            <person name="Sexton A."/>
            <person name="Silva E."/>
            <person name="Sirven C."/>
            <person name="Soanes D.M."/>
            <person name="Talbot N.J."/>
            <person name="Templeton M."/>
            <person name="Yandava C."/>
            <person name="Yarden O."/>
            <person name="Zeng Q."/>
            <person name="Rollins J.A."/>
            <person name="Lebrun M.H."/>
            <person name="Dickman M."/>
        </authorList>
    </citation>
    <scope>NUCLEOTIDE SEQUENCE [LARGE SCALE GENOMIC DNA]</scope>
    <source>
        <strain evidence="2">T4</strain>
    </source>
</reference>
<protein>
    <submittedName>
        <fullName evidence="1">Uncharacterized protein</fullName>
    </submittedName>
</protein>
<organism evidence="1 2">
    <name type="scientific">Botryotinia fuckeliana (strain T4)</name>
    <name type="common">Noble rot fungus</name>
    <name type="synonym">Botrytis cinerea</name>
    <dbReference type="NCBI Taxonomy" id="999810"/>
    <lineage>
        <taxon>Eukaryota</taxon>
        <taxon>Fungi</taxon>
        <taxon>Dikarya</taxon>
        <taxon>Ascomycota</taxon>
        <taxon>Pezizomycotina</taxon>
        <taxon>Leotiomycetes</taxon>
        <taxon>Helotiales</taxon>
        <taxon>Sclerotiniaceae</taxon>
        <taxon>Botrytis</taxon>
    </lineage>
</organism>
<gene>
    <name evidence="1" type="ORF">BofuT4_P133980.1</name>
</gene>
<proteinExistence type="predicted"/>
<dbReference type="HOGENOM" id="CLU_2426767_0_0_1"/>
<accession>G2YQE6</accession>
<evidence type="ECO:0000313" key="2">
    <source>
        <dbReference type="Proteomes" id="UP000008177"/>
    </source>
</evidence>
<evidence type="ECO:0000313" key="1">
    <source>
        <dbReference type="EMBL" id="CCD53844.1"/>
    </source>
</evidence>
<dbReference type="EMBL" id="FQ790348">
    <property type="protein sequence ID" value="CCD53844.1"/>
    <property type="molecule type" value="Genomic_DNA"/>
</dbReference>
<dbReference type="InParanoid" id="G2YQE6"/>